<organism evidence="2">
    <name type="scientific">bioreactor metagenome</name>
    <dbReference type="NCBI Taxonomy" id="1076179"/>
    <lineage>
        <taxon>unclassified sequences</taxon>
        <taxon>metagenomes</taxon>
        <taxon>ecological metagenomes</taxon>
    </lineage>
</organism>
<dbReference type="AlphaFoldDB" id="A0A645EPS1"/>
<proteinExistence type="predicted"/>
<dbReference type="EMBL" id="VSSQ01048488">
    <property type="protein sequence ID" value="MPN02533.1"/>
    <property type="molecule type" value="Genomic_DNA"/>
</dbReference>
<evidence type="ECO:0000256" key="1">
    <source>
        <dbReference type="SAM" id="MobiDB-lite"/>
    </source>
</evidence>
<gene>
    <name evidence="2" type="ORF">SDC9_149749</name>
</gene>
<dbReference type="InterPro" id="IPR021823">
    <property type="entry name" value="DUF3408"/>
</dbReference>
<sequence length="143" mass="16470">MSKRKQVDVDEELIKSMMTGDIPRLNREPVEAMLIPEEDAEVESPAIENTAYNHTERDVSSPPKSSQRRDPKDYTSLFLQKNAGTKRQTYVSSDLYDKISKILGIIAKDISVPNFIDNVLENHLKEYRDEINEIYRNNADLLL</sequence>
<name>A0A645EPS1_9ZZZZ</name>
<comment type="caution">
    <text evidence="2">The sequence shown here is derived from an EMBL/GenBank/DDBJ whole genome shotgun (WGS) entry which is preliminary data.</text>
</comment>
<dbReference type="Pfam" id="PF11888">
    <property type="entry name" value="DUF3408"/>
    <property type="match status" value="1"/>
</dbReference>
<evidence type="ECO:0008006" key="3">
    <source>
        <dbReference type="Google" id="ProtNLM"/>
    </source>
</evidence>
<accession>A0A645EPS1</accession>
<protein>
    <recommendedName>
        <fullName evidence="3">DUF3408 domain-containing protein</fullName>
    </recommendedName>
</protein>
<reference evidence="2" key="1">
    <citation type="submission" date="2019-08" db="EMBL/GenBank/DDBJ databases">
        <authorList>
            <person name="Kucharzyk K."/>
            <person name="Murdoch R.W."/>
            <person name="Higgins S."/>
            <person name="Loffler F."/>
        </authorList>
    </citation>
    <scope>NUCLEOTIDE SEQUENCE</scope>
</reference>
<evidence type="ECO:0000313" key="2">
    <source>
        <dbReference type="EMBL" id="MPN02533.1"/>
    </source>
</evidence>
<feature type="region of interest" description="Disordered" evidence="1">
    <location>
        <begin position="36"/>
        <end position="79"/>
    </location>
</feature>